<comment type="caution">
    <text evidence="1">The sequence shown here is derived from an EMBL/GenBank/DDBJ whole genome shotgun (WGS) entry which is preliminary data.</text>
</comment>
<keyword evidence="2" id="KW-1185">Reference proteome</keyword>
<proteinExistence type="predicted"/>
<sequence length="224" mass="25444">MDYLLTSFNELPLRHLFERKCSGPSSYTGDIGRNLKACEKLPLVAFNTISSGVGSSDLAKLQPGALNLARWLKTANRILRLFAATTNPSNELITLIVFILRVNAPSWFLIKVYHSIKDGARHLWHFLSSSRSLRKKYRDVIAAPENMLLDMLNDERYHIRTLAARRIIKARELGPDGNCVRRFVIPTVDFGATDNVDLIDWQAFYVTPPPVLRQNSSHELLKII</sequence>
<protein>
    <submittedName>
        <fullName evidence="1">Uncharacterized protein</fullName>
    </submittedName>
</protein>
<reference evidence="1 2" key="1">
    <citation type="journal article" date="2019" name="Sci. Rep.">
        <title>Orb-weaving spider Araneus ventricosus genome elucidates the spidroin gene catalogue.</title>
        <authorList>
            <person name="Kono N."/>
            <person name="Nakamura H."/>
            <person name="Ohtoshi R."/>
            <person name="Moran D.A.P."/>
            <person name="Shinohara A."/>
            <person name="Yoshida Y."/>
            <person name="Fujiwara M."/>
            <person name="Mori M."/>
            <person name="Tomita M."/>
            <person name="Arakawa K."/>
        </authorList>
    </citation>
    <scope>NUCLEOTIDE SEQUENCE [LARGE SCALE GENOMIC DNA]</scope>
</reference>
<dbReference type="PANTHER" id="PTHR46409">
    <property type="entry name" value="HTH PSQ-TYPE DOMAIN-CONTAINING PROTEIN"/>
    <property type="match status" value="1"/>
</dbReference>
<dbReference type="Proteomes" id="UP000499080">
    <property type="component" value="Unassembled WGS sequence"/>
</dbReference>
<organism evidence="1 2">
    <name type="scientific">Araneus ventricosus</name>
    <name type="common">Orbweaver spider</name>
    <name type="synonym">Epeira ventricosa</name>
    <dbReference type="NCBI Taxonomy" id="182803"/>
    <lineage>
        <taxon>Eukaryota</taxon>
        <taxon>Metazoa</taxon>
        <taxon>Ecdysozoa</taxon>
        <taxon>Arthropoda</taxon>
        <taxon>Chelicerata</taxon>
        <taxon>Arachnida</taxon>
        <taxon>Araneae</taxon>
        <taxon>Araneomorphae</taxon>
        <taxon>Entelegynae</taxon>
        <taxon>Araneoidea</taxon>
        <taxon>Araneidae</taxon>
        <taxon>Araneus</taxon>
    </lineage>
</organism>
<evidence type="ECO:0000313" key="1">
    <source>
        <dbReference type="EMBL" id="GBN64989.1"/>
    </source>
</evidence>
<gene>
    <name evidence="1" type="ORF">AVEN_95363_1</name>
</gene>
<evidence type="ECO:0000313" key="2">
    <source>
        <dbReference type="Proteomes" id="UP000499080"/>
    </source>
</evidence>
<dbReference type="OrthoDB" id="6773164at2759"/>
<name>A0A4Y2QP83_ARAVE</name>
<dbReference type="PANTHER" id="PTHR46409:SF1">
    <property type="entry name" value="HTH PSQ-TYPE DOMAIN-CONTAINING PROTEIN"/>
    <property type="match status" value="1"/>
</dbReference>
<dbReference type="AlphaFoldDB" id="A0A4Y2QP83"/>
<dbReference type="EMBL" id="BGPR01014385">
    <property type="protein sequence ID" value="GBN64989.1"/>
    <property type="molecule type" value="Genomic_DNA"/>
</dbReference>
<accession>A0A4Y2QP83</accession>